<dbReference type="InterPro" id="IPR001845">
    <property type="entry name" value="HTH_ArsR_DNA-bd_dom"/>
</dbReference>
<proteinExistence type="predicted"/>
<organism evidence="5 6">
    <name type="scientific">Nocardioides panacihumi</name>
    <dbReference type="NCBI Taxonomy" id="400774"/>
    <lineage>
        <taxon>Bacteria</taxon>
        <taxon>Bacillati</taxon>
        <taxon>Actinomycetota</taxon>
        <taxon>Actinomycetes</taxon>
        <taxon>Propionibacteriales</taxon>
        <taxon>Nocardioidaceae</taxon>
        <taxon>Nocardioides</taxon>
    </lineage>
</organism>
<gene>
    <name evidence="5" type="ORF">GCM10009798_24120</name>
</gene>
<keyword evidence="1" id="KW-0805">Transcription regulation</keyword>
<name>A0ABP5CFQ2_9ACTN</name>
<keyword evidence="2" id="KW-0238">DNA-binding</keyword>
<evidence type="ECO:0000256" key="2">
    <source>
        <dbReference type="ARBA" id="ARBA00023125"/>
    </source>
</evidence>
<dbReference type="Pfam" id="PF12840">
    <property type="entry name" value="HTH_20"/>
    <property type="match status" value="1"/>
</dbReference>
<dbReference type="EMBL" id="BAAAPB010000002">
    <property type="protein sequence ID" value="GAA1963319.1"/>
    <property type="molecule type" value="Genomic_DNA"/>
</dbReference>
<dbReference type="PROSITE" id="PS50987">
    <property type="entry name" value="HTH_ARSR_2"/>
    <property type="match status" value="1"/>
</dbReference>
<evidence type="ECO:0000256" key="1">
    <source>
        <dbReference type="ARBA" id="ARBA00023015"/>
    </source>
</evidence>
<dbReference type="InterPro" id="IPR036390">
    <property type="entry name" value="WH_DNA-bd_sf"/>
</dbReference>
<keyword evidence="6" id="KW-1185">Reference proteome</keyword>
<dbReference type="PRINTS" id="PR00778">
    <property type="entry name" value="HTHARSR"/>
</dbReference>
<evidence type="ECO:0000256" key="3">
    <source>
        <dbReference type="ARBA" id="ARBA00023163"/>
    </source>
</evidence>
<evidence type="ECO:0000259" key="4">
    <source>
        <dbReference type="PROSITE" id="PS50987"/>
    </source>
</evidence>
<feature type="domain" description="HTH arsR-type" evidence="4">
    <location>
        <begin position="20"/>
        <end position="114"/>
    </location>
</feature>
<dbReference type="CDD" id="cd00090">
    <property type="entry name" value="HTH_ARSR"/>
    <property type="match status" value="1"/>
</dbReference>
<dbReference type="Gene3D" id="1.10.10.10">
    <property type="entry name" value="Winged helix-like DNA-binding domain superfamily/Winged helix DNA-binding domain"/>
    <property type="match status" value="1"/>
</dbReference>
<comment type="caution">
    <text evidence="5">The sequence shown here is derived from an EMBL/GenBank/DDBJ whole genome shotgun (WGS) entry which is preliminary data.</text>
</comment>
<dbReference type="InterPro" id="IPR011991">
    <property type="entry name" value="ArsR-like_HTH"/>
</dbReference>
<dbReference type="SMART" id="SM00418">
    <property type="entry name" value="HTH_ARSR"/>
    <property type="match status" value="1"/>
</dbReference>
<sequence length="132" mass="15146">MTVRQGAWLHDVKCNLVVTYPHSYIRAMDAVLHALADESRRTVLEILRDHPATAGELAEALPIARPGVSRHLRVLREAGLVDVRPDAQRRIYTLRPQALVEVDEWLGEYRRLWEGRLDALHTEIARGKKARR</sequence>
<protein>
    <submittedName>
        <fullName evidence="5">Metalloregulator ArsR/SmtB family transcription factor</fullName>
    </submittedName>
</protein>
<dbReference type="PANTHER" id="PTHR33154:SF33">
    <property type="entry name" value="TRANSCRIPTIONAL REPRESSOR SDPR"/>
    <property type="match status" value="1"/>
</dbReference>
<dbReference type="NCBIfam" id="NF033788">
    <property type="entry name" value="HTH_metalloreg"/>
    <property type="match status" value="1"/>
</dbReference>
<dbReference type="SUPFAM" id="SSF46785">
    <property type="entry name" value="Winged helix' DNA-binding domain"/>
    <property type="match status" value="1"/>
</dbReference>
<evidence type="ECO:0000313" key="5">
    <source>
        <dbReference type="EMBL" id="GAA1963319.1"/>
    </source>
</evidence>
<reference evidence="6" key="1">
    <citation type="journal article" date="2019" name="Int. J. Syst. Evol. Microbiol.">
        <title>The Global Catalogue of Microorganisms (GCM) 10K type strain sequencing project: providing services to taxonomists for standard genome sequencing and annotation.</title>
        <authorList>
            <consortium name="The Broad Institute Genomics Platform"/>
            <consortium name="The Broad Institute Genome Sequencing Center for Infectious Disease"/>
            <person name="Wu L."/>
            <person name="Ma J."/>
        </authorList>
    </citation>
    <scope>NUCLEOTIDE SEQUENCE [LARGE SCALE GENOMIC DNA]</scope>
    <source>
        <strain evidence="6">JCM 15309</strain>
    </source>
</reference>
<dbReference type="InterPro" id="IPR036388">
    <property type="entry name" value="WH-like_DNA-bd_sf"/>
</dbReference>
<dbReference type="InterPro" id="IPR051081">
    <property type="entry name" value="HTH_MetalResp_TranReg"/>
</dbReference>
<accession>A0ABP5CFQ2</accession>
<dbReference type="PANTHER" id="PTHR33154">
    <property type="entry name" value="TRANSCRIPTIONAL REGULATOR, ARSR FAMILY"/>
    <property type="match status" value="1"/>
</dbReference>
<keyword evidence="3" id="KW-0804">Transcription</keyword>
<evidence type="ECO:0000313" key="6">
    <source>
        <dbReference type="Proteomes" id="UP001500571"/>
    </source>
</evidence>
<dbReference type="Proteomes" id="UP001500571">
    <property type="component" value="Unassembled WGS sequence"/>
</dbReference>